<evidence type="ECO:0000256" key="2">
    <source>
        <dbReference type="SAM" id="SignalP"/>
    </source>
</evidence>
<gene>
    <name evidence="3" type="ORF">C1638_017835</name>
</gene>
<keyword evidence="4" id="KW-1185">Reference proteome</keyword>
<name>A0A316WLN3_9FLAO</name>
<reference evidence="3" key="1">
    <citation type="submission" date="2018-04" db="EMBL/GenBank/DDBJ databases">
        <title>Draft Genome Sequences of Chryseobacterium lactis NCTC11390T isolated from milk, Chryseobacterium oncorhynchi 701B-08T from rainbow trout, and Chryseobacterium viscerum 687B-08T from diseased fish.</title>
        <authorList>
            <person name="Jeong J.-J."/>
            <person name="Lee Y.J."/>
            <person name="Pathiraja D."/>
            <person name="Park B."/>
            <person name="Choi I.-G."/>
            <person name="Kim K.D."/>
        </authorList>
    </citation>
    <scope>NUCLEOTIDE SEQUENCE [LARGE SCALE GENOMIC DNA]</scope>
    <source>
        <strain evidence="3">701B-08</strain>
    </source>
</reference>
<feature type="signal peptide" evidence="2">
    <location>
        <begin position="1"/>
        <end position="24"/>
    </location>
</feature>
<dbReference type="EMBL" id="PPEI02000005">
    <property type="protein sequence ID" value="PWN62352.1"/>
    <property type="molecule type" value="Genomic_DNA"/>
</dbReference>
<comment type="caution">
    <text evidence="3">The sequence shown here is derived from an EMBL/GenBank/DDBJ whole genome shotgun (WGS) entry which is preliminary data.</text>
</comment>
<feature type="region of interest" description="Disordered" evidence="1">
    <location>
        <begin position="149"/>
        <end position="180"/>
    </location>
</feature>
<protein>
    <submittedName>
        <fullName evidence="3">Uncharacterized protein</fullName>
    </submittedName>
</protein>
<proteinExistence type="predicted"/>
<dbReference type="OrthoDB" id="1274006at2"/>
<accession>A0A316WLN3</accession>
<feature type="compositionally biased region" description="Low complexity" evidence="1">
    <location>
        <begin position="156"/>
        <end position="179"/>
    </location>
</feature>
<dbReference type="AlphaFoldDB" id="A0A316WLN3"/>
<feature type="chain" id="PRO_5016348143" evidence="2">
    <location>
        <begin position="25"/>
        <end position="259"/>
    </location>
</feature>
<keyword evidence="2" id="KW-0732">Signal</keyword>
<organism evidence="3 4">
    <name type="scientific">Chryseobacterium oncorhynchi</name>
    <dbReference type="NCBI Taxonomy" id="741074"/>
    <lineage>
        <taxon>Bacteria</taxon>
        <taxon>Pseudomonadati</taxon>
        <taxon>Bacteroidota</taxon>
        <taxon>Flavobacteriia</taxon>
        <taxon>Flavobacteriales</taxon>
        <taxon>Weeksellaceae</taxon>
        <taxon>Chryseobacterium group</taxon>
        <taxon>Chryseobacterium</taxon>
    </lineage>
</organism>
<sequence>MIKMTNMKKISILLLAVCSTAIFGQNISDYKYISVPVKFQTFKNNSYGLEAYLSKALKNKSYVVLPASVDQWPSEAKDNSCNVVTADVLNDKSLFTNKVILQFKDCNNKIILESKGRSDIKEFEEGFPDALKQALVKVSVSSPTAMLPAQTQSSNVTHTVQTSSSETTTTSSSVSTTTSNYSNGKSDLQKIQIDANQFILAKSGSSVPFAVFKTTSRKDVFIVKLADGNTTIGYFENGNIVIDIPQADGRYSKEVFAGK</sequence>
<evidence type="ECO:0000256" key="1">
    <source>
        <dbReference type="SAM" id="MobiDB-lite"/>
    </source>
</evidence>
<evidence type="ECO:0000313" key="3">
    <source>
        <dbReference type="EMBL" id="PWN62352.1"/>
    </source>
</evidence>
<evidence type="ECO:0000313" key="4">
    <source>
        <dbReference type="Proteomes" id="UP000236182"/>
    </source>
</evidence>
<dbReference type="Proteomes" id="UP000236182">
    <property type="component" value="Unassembled WGS sequence"/>
</dbReference>